<evidence type="ECO:0000313" key="3">
    <source>
        <dbReference type="Proteomes" id="UP000189229"/>
    </source>
</evidence>
<reference evidence="2 3" key="1">
    <citation type="submission" date="2017-02" db="EMBL/GenBank/DDBJ databases">
        <title>Complete genome sequences of Mycobacterium kansasii strains isolated from rhesus macaques.</title>
        <authorList>
            <person name="Panda A."/>
            <person name="Nagaraj S."/>
            <person name="Zhao X."/>
            <person name="Tettelin H."/>
            <person name="Detolla L.J."/>
        </authorList>
    </citation>
    <scope>NUCLEOTIDE SEQUENCE [LARGE SCALE GENOMIC DNA]</scope>
    <source>
        <strain evidence="2 3">11-3813</strain>
    </source>
</reference>
<keyword evidence="1" id="KW-0472">Membrane</keyword>
<gene>
    <name evidence="2" type="ORF">BZL30_7451</name>
</gene>
<comment type="caution">
    <text evidence="2">The sequence shown here is derived from an EMBL/GenBank/DDBJ whole genome shotgun (WGS) entry which is preliminary data.</text>
</comment>
<evidence type="ECO:0000256" key="1">
    <source>
        <dbReference type="SAM" id="Phobius"/>
    </source>
</evidence>
<keyword evidence="1" id="KW-1133">Transmembrane helix</keyword>
<accession>A0A1V3WPJ9</accession>
<feature type="non-terminal residue" evidence="2">
    <location>
        <position position="109"/>
    </location>
</feature>
<dbReference type="EMBL" id="MVBM01000007">
    <property type="protein sequence ID" value="OOK68688.1"/>
    <property type="molecule type" value="Genomic_DNA"/>
</dbReference>
<name>A0A1V3WPJ9_MYCKA</name>
<protein>
    <submittedName>
        <fullName evidence="2">Universal stress family protein</fullName>
    </submittedName>
</protein>
<dbReference type="Proteomes" id="UP000189229">
    <property type="component" value="Unassembled WGS sequence"/>
</dbReference>
<evidence type="ECO:0000313" key="2">
    <source>
        <dbReference type="EMBL" id="OOK68688.1"/>
    </source>
</evidence>
<proteinExistence type="predicted"/>
<organism evidence="2 3">
    <name type="scientific">Mycobacterium kansasii</name>
    <dbReference type="NCBI Taxonomy" id="1768"/>
    <lineage>
        <taxon>Bacteria</taxon>
        <taxon>Bacillati</taxon>
        <taxon>Actinomycetota</taxon>
        <taxon>Actinomycetes</taxon>
        <taxon>Mycobacteriales</taxon>
        <taxon>Mycobacteriaceae</taxon>
        <taxon>Mycobacterium</taxon>
    </lineage>
</organism>
<keyword evidence="1" id="KW-0812">Transmembrane</keyword>
<sequence>MDAIVGYDGSPGASVAIAAGALLFPGAHGWITYLWVPPFASEKVRRRLRPMARDANELAEMVEREGECEAERIVGMGVTLARAAGWHAEPLLKRTWGPEGCESRKRSTM</sequence>
<feature type="transmembrane region" description="Helical" evidence="1">
    <location>
        <begin position="12"/>
        <end position="36"/>
    </location>
</feature>
<dbReference type="AlphaFoldDB" id="A0A1V3WPJ9"/>